<feature type="chain" id="PRO_5034426254" description="Nephrocystin 3-like N-terminal domain-containing protein" evidence="2">
    <location>
        <begin position="23"/>
        <end position="429"/>
    </location>
</feature>
<dbReference type="EMBL" id="JACCJB010000010">
    <property type="protein sequence ID" value="KAF6223283.1"/>
    <property type="molecule type" value="Genomic_DNA"/>
</dbReference>
<accession>A0A8H6CH35</accession>
<evidence type="ECO:0000313" key="4">
    <source>
        <dbReference type="EMBL" id="KAF6223283.1"/>
    </source>
</evidence>
<gene>
    <name evidence="4" type="ORF">HO133_000125</name>
</gene>
<dbReference type="PANTHER" id="PTHR10039">
    <property type="entry name" value="AMELOGENIN"/>
    <property type="match status" value="1"/>
</dbReference>
<feature type="domain" description="Nephrocystin 3-like N-terminal" evidence="3">
    <location>
        <begin position="196"/>
        <end position="361"/>
    </location>
</feature>
<dbReference type="Pfam" id="PF24883">
    <property type="entry name" value="NPHP3_N"/>
    <property type="match status" value="1"/>
</dbReference>
<dbReference type="Proteomes" id="UP000593566">
    <property type="component" value="Unassembled WGS sequence"/>
</dbReference>
<dbReference type="AlphaFoldDB" id="A0A8H6CH35"/>
<evidence type="ECO:0000256" key="2">
    <source>
        <dbReference type="SAM" id="SignalP"/>
    </source>
</evidence>
<dbReference type="GeneID" id="59328544"/>
<reference evidence="4 5" key="1">
    <citation type="journal article" date="2020" name="Genomics">
        <title>Complete, high-quality genomes from long-read metagenomic sequencing of two wolf lichen thalli reveals enigmatic genome architecture.</title>
        <authorList>
            <person name="McKenzie S.K."/>
            <person name="Walston R.F."/>
            <person name="Allen J.L."/>
        </authorList>
    </citation>
    <scope>NUCLEOTIDE SEQUENCE [LARGE SCALE GENOMIC DNA]</scope>
    <source>
        <strain evidence="4">WasteWater1</strain>
    </source>
</reference>
<comment type="caution">
    <text evidence="4">The sequence shown here is derived from an EMBL/GenBank/DDBJ whole genome shotgun (WGS) entry which is preliminary data.</text>
</comment>
<evidence type="ECO:0000259" key="3">
    <source>
        <dbReference type="Pfam" id="PF24883"/>
    </source>
</evidence>
<name>A0A8H6CH35_9LECA</name>
<protein>
    <recommendedName>
        <fullName evidence="3">Nephrocystin 3-like N-terminal domain-containing protein</fullName>
    </recommendedName>
</protein>
<dbReference type="InterPro" id="IPR027417">
    <property type="entry name" value="P-loop_NTPase"/>
</dbReference>
<dbReference type="PANTHER" id="PTHR10039:SF16">
    <property type="entry name" value="GPI INOSITOL-DEACYLASE"/>
    <property type="match status" value="1"/>
</dbReference>
<sequence>MDPLSISASIIALLQLSSTIIGYLSDVKGGPKELQKIRLEICSVLPMLSILQDQAEQAKAGGLWSSTLLSLDGPNGPIQQFREALEQLRLRLVPVEGWKKVGKAFTWPFEKDEIQRILSTVERRKLLFTLARQNDHIALSKAIKGDVRDVHERVNEIGEGVAQSQLSEKHHKIRLWLSGLDPSSNYNRALRKRLQGTGSWLIKNDVFRGWKQDPGPGSIIWLYGIPGCGKTILSSTILEHVLDSYPPTSNTAVLYFFFDFNDVNKQQHEAMIRSLLSQLSMHCVSVPPVLDTLYSSCMNGGRRPTFEALLETFHQMAIIFTTTFIILDALDECEERPELMADIEQLVGWKDTNLRILATSRREKDIEDSILPLTKDESRICMQSALVNADIRAYVHDQLRTNTKLQRWQKEPKVQTEIEDTLMKKVDGM</sequence>
<feature type="signal peptide" evidence="2">
    <location>
        <begin position="1"/>
        <end position="22"/>
    </location>
</feature>
<dbReference type="InterPro" id="IPR056884">
    <property type="entry name" value="NPHP3-like_N"/>
</dbReference>
<dbReference type="SUPFAM" id="SSF52540">
    <property type="entry name" value="P-loop containing nucleoside triphosphate hydrolases"/>
    <property type="match status" value="1"/>
</dbReference>
<proteinExistence type="predicted"/>
<keyword evidence="5" id="KW-1185">Reference proteome</keyword>
<dbReference type="RefSeq" id="XP_037152500.1">
    <property type="nucleotide sequence ID" value="XM_037291065.1"/>
</dbReference>
<evidence type="ECO:0000313" key="5">
    <source>
        <dbReference type="Proteomes" id="UP000593566"/>
    </source>
</evidence>
<organism evidence="4 5">
    <name type="scientific">Letharia lupina</name>
    <dbReference type="NCBI Taxonomy" id="560253"/>
    <lineage>
        <taxon>Eukaryota</taxon>
        <taxon>Fungi</taxon>
        <taxon>Dikarya</taxon>
        <taxon>Ascomycota</taxon>
        <taxon>Pezizomycotina</taxon>
        <taxon>Lecanoromycetes</taxon>
        <taxon>OSLEUM clade</taxon>
        <taxon>Lecanoromycetidae</taxon>
        <taxon>Lecanorales</taxon>
        <taxon>Lecanorineae</taxon>
        <taxon>Parmeliaceae</taxon>
        <taxon>Letharia</taxon>
    </lineage>
</organism>
<evidence type="ECO:0000256" key="1">
    <source>
        <dbReference type="ARBA" id="ARBA00022737"/>
    </source>
</evidence>
<keyword evidence="2" id="KW-0732">Signal</keyword>
<dbReference type="Gene3D" id="3.40.50.300">
    <property type="entry name" value="P-loop containing nucleotide triphosphate hydrolases"/>
    <property type="match status" value="1"/>
</dbReference>
<keyword evidence="1" id="KW-0677">Repeat</keyword>